<gene>
    <name evidence="1" type="ORF">BPULL_1338</name>
</gene>
<dbReference type="EMBL" id="JGZJ01000009">
    <property type="protein sequence ID" value="KFI81690.1"/>
    <property type="molecule type" value="Genomic_DNA"/>
</dbReference>
<organism evidence="1 2">
    <name type="scientific">Bifidobacterium pullorum</name>
    <dbReference type="NCBI Taxonomy" id="78448"/>
    <lineage>
        <taxon>Bacteria</taxon>
        <taxon>Bacillati</taxon>
        <taxon>Actinomycetota</taxon>
        <taxon>Actinomycetes</taxon>
        <taxon>Bifidobacteriales</taxon>
        <taxon>Bifidobacteriaceae</taxon>
        <taxon>Bifidobacterium</taxon>
    </lineage>
</organism>
<reference evidence="1 2" key="1">
    <citation type="submission" date="2014-03" db="EMBL/GenBank/DDBJ databases">
        <title>Genomics of Bifidobacteria.</title>
        <authorList>
            <person name="Ventura M."/>
            <person name="Milani C."/>
            <person name="Lugli G.A."/>
        </authorList>
    </citation>
    <scope>NUCLEOTIDE SEQUENCE [LARGE SCALE GENOMIC DNA]</scope>
    <source>
        <strain evidence="1 2">LMG 21816</strain>
    </source>
</reference>
<sequence>MTCRLYIGVDDGHGIDAAFFRDQVSPEHALDVLTRCYPDSGAARAFVDTLGAARAPDDEDGPAADPRPDGVLVLSDVDMFLCEADALGVGAALLHHDGVWTMYGRDDLHAATARLMDRMHVDEWTVQTHLPVIRSIIATGNGPEDLALLLDLEDMIGVGIDHAILARLICWYGREFLRRIIDGQNGPDFPLSRVTSTVIHMYAAHAWRQGAIRGFSESHEGFNADYADGQEDPDVKTIVDRWDNPYGYV</sequence>
<accession>A0A7V8HPQ8</accession>
<dbReference type="AlphaFoldDB" id="A0A7V8HPQ8"/>
<evidence type="ECO:0000313" key="1">
    <source>
        <dbReference type="EMBL" id="KFI81690.1"/>
    </source>
</evidence>
<comment type="caution">
    <text evidence="1">The sequence shown here is derived from an EMBL/GenBank/DDBJ whole genome shotgun (WGS) entry which is preliminary data.</text>
</comment>
<protein>
    <submittedName>
        <fullName evidence="1">Uncharacterized protein</fullName>
    </submittedName>
</protein>
<proteinExistence type="predicted"/>
<dbReference type="Proteomes" id="UP000029109">
    <property type="component" value="Unassembled WGS sequence"/>
</dbReference>
<name>A0A7V8HPQ8_9BIFI</name>
<evidence type="ECO:0000313" key="2">
    <source>
        <dbReference type="Proteomes" id="UP000029109"/>
    </source>
</evidence>